<dbReference type="OrthoDB" id="9791274at2"/>
<organism evidence="2 3">
    <name type="scientific">Umboniibacter marinipuniceus</name>
    <dbReference type="NCBI Taxonomy" id="569599"/>
    <lineage>
        <taxon>Bacteria</taxon>
        <taxon>Pseudomonadati</taxon>
        <taxon>Pseudomonadota</taxon>
        <taxon>Gammaproteobacteria</taxon>
        <taxon>Cellvibrionales</taxon>
        <taxon>Cellvibrionaceae</taxon>
        <taxon>Umboniibacter</taxon>
    </lineage>
</organism>
<dbReference type="HAMAP" id="MF_00934">
    <property type="entry name" value="23SrRNA_methyltr_J"/>
    <property type="match status" value="1"/>
</dbReference>
<evidence type="ECO:0000313" key="2">
    <source>
        <dbReference type="EMBL" id="RMA80166.1"/>
    </source>
</evidence>
<comment type="caution">
    <text evidence="2">The sequence shown here is derived from an EMBL/GenBank/DDBJ whole genome shotgun (WGS) entry which is preliminary data.</text>
</comment>
<dbReference type="Pfam" id="PF04378">
    <property type="entry name" value="RsmJ"/>
    <property type="match status" value="1"/>
</dbReference>
<dbReference type="AlphaFoldDB" id="A0A3M0A6E2"/>
<comment type="catalytic activity">
    <reaction evidence="1">
        <text>adenosine(2030) in 23S rRNA + S-adenosyl-L-methionine = N(6)-methyladenosine(2030) in 23S rRNA + S-adenosyl-L-homocysteine + H(+)</text>
        <dbReference type="Rhea" id="RHEA:43736"/>
        <dbReference type="Rhea" id="RHEA-COMP:10668"/>
        <dbReference type="Rhea" id="RHEA-COMP:10669"/>
        <dbReference type="ChEBI" id="CHEBI:15378"/>
        <dbReference type="ChEBI" id="CHEBI:57856"/>
        <dbReference type="ChEBI" id="CHEBI:59789"/>
        <dbReference type="ChEBI" id="CHEBI:74411"/>
        <dbReference type="ChEBI" id="CHEBI:74449"/>
        <dbReference type="EC" id="2.1.1.266"/>
    </reaction>
</comment>
<keyword evidence="3" id="KW-1185">Reference proteome</keyword>
<dbReference type="EC" id="2.1.1.266" evidence="1"/>
<keyword evidence="1" id="KW-0698">rRNA processing</keyword>
<dbReference type="GO" id="GO:0070475">
    <property type="term" value="P:rRNA base methylation"/>
    <property type="evidence" value="ECO:0007669"/>
    <property type="project" value="UniProtKB-UniRule"/>
</dbReference>
<dbReference type="GO" id="GO:0036307">
    <property type="term" value="F:23S rRNA (adenine(2030)-N(6))-methyltransferase activity"/>
    <property type="evidence" value="ECO:0007669"/>
    <property type="project" value="UniProtKB-UniRule"/>
</dbReference>
<comment type="function">
    <text evidence="1">Specifically methylates the adenine in position 2030 of 23S rRNA.</text>
</comment>
<feature type="active site" description="Proton acceptor" evidence="1">
    <location>
        <position position="163"/>
    </location>
</feature>
<feature type="site" description="Interaction with substrate rRNA" evidence="1">
    <location>
        <position position="4"/>
    </location>
</feature>
<dbReference type="RefSeq" id="WP_121876847.1">
    <property type="nucleotide sequence ID" value="NZ_REFJ01000003.1"/>
</dbReference>
<evidence type="ECO:0000256" key="1">
    <source>
        <dbReference type="HAMAP-Rule" id="MF_00934"/>
    </source>
</evidence>
<comment type="subunit">
    <text evidence="1">Monomer.</text>
</comment>
<dbReference type="GO" id="GO:0005829">
    <property type="term" value="C:cytosol"/>
    <property type="evidence" value="ECO:0007669"/>
    <property type="project" value="TreeGrafter"/>
</dbReference>
<keyword evidence="1 2" id="KW-0489">Methyltransferase</keyword>
<proteinExistence type="inferred from homology"/>
<keyword evidence="1" id="KW-0949">S-adenosyl-L-methionine</keyword>
<feature type="binding site" evidence="1">
    <location>
        <begin position="142"/>
        <end position="143"/>
    </location>
    <ligand>
        <name>S-adenosyl-L-methionine</name>
        <dbReference type="ChEBI" id="CHEBI:59789"/>
    </ligand>
</feature>
<reference evidence="2 3" key="1">
    <citation type="submission" date="2018-10" db="EMBL/GenBank/DDBJ databases">
        <title>Genomic Encyclopedia of Type Strains, Phase IV (KMG-IV): sequencing the most valuable type-strain genomes for metagenomic binning, comparative biology and taxonomic classification.</title>
        <authorList>
            <person name="Goeker M."/>
        </authorList>
    </citation>
    <scope>NUCLEOTIDE SEQUENCE [LARGE SCALE GENOMIC DNA]</scope>
    <source>
        <strain evidence="2 3">DSM 25080</strain>
    </source>
</reference>
<dbReference type="PANTHER" id="PTHR37426:SF1">
    <property type="entry name" value="RIBOSOMAL RNA LARGE SUBUNIT METHYLTRANSFERASE J"/>
    <property type="match status" value="1"/>
</dbReference>
<feature type="binding site" evidence="1">
    <location>
        <position position="99"/>
    </location>
    <ligand>
        <name>S-adenosyl-L-methionine</name>
        <dbReference type="ChEBI" id="CHEBI:59789"/>
    </ligand>
</feature>
<keyword evidence="1" id="KW-0694">RNA-binding</keyword>
<name>A0A3M0A6E2_9GAMM</name>
<dbReference type="GO" id="GO:0003723">
    <property type="term" value="F:RNA binding"/>
    <property type="evidence" value="ECO:0007669"/>
    <property type="project" value="UniProtKB-UniRule"/>
</dbReference>
<gene>
    <name evidence="1" type="primary">rlmJ</name>
    <name evidence="2" type="ORF">DFR27_1529</name>
</gene>
<keyword evidence="1 2" id="KW-0808">Transferase</keyword>
<feature type="binding site" evidence="1">
    <location>
        <position position="42"/>
    </location>
    <ligand>
        <name>S-adenosyl-L-methionine</name>
        <dbReference type="ChEBI" id="CHEBI:59789"/>
    </ligand>
</feature>
<feature type="binding site" evidence="1">
    <location>
        <position position="117"/>
    </location>
    <ligand>
        <name>S-adenosyl-L-methionine</name>
        <dbReference type="ChEBI" id="CHEBI:59789"/>
    </ligand>
</feature>
<dbReference type="PANTHER" id="PTHR37426">
    <property type="entry name" value="RIBOSOMAL RNA LARGE SUBUNIT METHYLTRANSFERASE J"/>
    <property type="match status" value="1"/>
</dbReference>
<feature type="binding site" evidence="1">
    <location>
        <position position="19"/>
    </location>
    <ligand>
        <name>S-adenosyl-L-methionine</name>
        <dbReference type="ChEBI" id="CHEBI:59789"/>
    </ligand>
</feature>
<dbReference type="EMBL" id="REFJ01000003">
    <property type="protein sequence ID" value="RMA80166.1"/>
    <property type="molecule type" value="Genomic_DNA"/>
</dbReference>
<feature type="binding site" evidence="1">
    <location>
        <position position="163"/>
    </location>
    <ligand>
        <name>S-adenosyl-L-methionine</name>
        <dbReference type="ChEBI" id="CHEBI:59789"/>
    </ligand>
</feature>
<dbReference type="InterPro" id="IPR007473">
    <property type="entry name" value="RlmJ"/>
</dbReference>
<protein>
    <recommendedName>
        <fullName evidence="1">Ribosomal RNA large subunit methyltransferase J</fullName>
        <ecNumber evidence="1">2.1.1.266</ecNumber>
    </recommendedName>
    <alternativeName>
        <fullName evidence="1">23S rRNA (adenine(2030)-N6)-methyltransferase</fullName>
    </alternativeName>
    <alternativeName>
        <fullName evidence="1">23S rRNA m6A2030 methyltransferase</fullName>
    </alternativeName>
</protein>
<evidence type="ECO:0000313" key="3">
    <source>
        <dbReference type="Proteomes" id="UP000267187"/>
    </source>
</evidence>
<comment type="similarity">
    <text evidence="1">Belongs to the RlmJ family.</text>
</comment>
<dbReference type="Gene3D" id="3.40.50.150">
    <property type="entry name" value="Vaccinia Virus protein VP39"/>
    <property type="match status" value="1"/>
</dbReference>
<accession>A0A3M0A6E2</accession>
<dbReference type="Proteomes" id="UP000267187">
    <property type="component" value="Unassembled WGS sequence"/>
</dbReference>
<sequence>MLSYQHSFHAGNFADVHKHTILLDVVRYLQRKNSAITFYDTHAGRGWYDLDGVDANKTGEYLEGINRLNIDHNHPEAIERYLNLVRDITGGAGDSYPGSPMLVADQLRDQDELHLAEAHPGEFEQLRQLLKNIDPIHIHERDGFEMVKGLFPPPTPRGMILIDPSYEQKEEYQWVAKCVKGAYRRWQKAVCLIWYPLLPANNHLKMIDELSKPDLPPMIRSEISVRDPEGERGMYGSGMLIINPSYSLVQEGEEWLKSLAESLSDEGKSSFKIIGEERL</sequence>
<dbReference type="SUPFAM" id="SSF53335">
    <property type="entry name" value="S-adenosyl-L-methionine-dependent methyltransferases"/>
    <property type="match status" value="1"/>
</dbReference>
<dbReference type="InterPro" id="IPR029063">
    <property type="entry name" value="SAM-dependent_MTases_sf"/>
</dbReference>